<dbReference type="InterPro" id="IPR046335">
    <property type="entry name" value="LacI/GalR-like_sensor"/>
</dbReference>
<dbReference type="InterPro" id="IPR010982">
    <property type="entry name" value="Lambda_DNA-bd_dom_sf"/>
</dbReference>
<dbReference type="Gene3D" id="3.40.50.2300">
    <property type="match status" value="2"/>
</dbReference>
<dbReference type="EMBL" id="JACYTQ010000012">
    <property type="protein sequence ID" value="MBD8491279.1"/>
    <property type="molecule type" value="Genomic_DNA"/>
</dbReference>
<accession>A0ABR9AR85</accession>
<evidence type="ECO:0000259" key="4">
    <source>
        <dbReference type="PROSITE" id="PS50932"/>
    </source>
</evidence>
<dbReference type="GO" id="GO:0003677">
    <property type="term" value="F:DNA binding"/>
    <property type="evidence" value="ECO:0007669"/>
    <property type="project" value="UniProtKB-KW"/>
</dbReference>
<dbReference type="SUPFAM" id="SSF47413">
    <property type="entry name" value="lambda repressor-like DNA-binding domains"/>
    <property type="match status" value="1"/>
</dbReference>
<evidence type="ECO:0000256" key="2">
    <source>
        <dbReference type="ARBA" id="ARBA00023125"/>
    </source>
</evidence>
<evidence type="ECO:0000256" key="3">
    <source>
        <dbReference type="ARBA" id="ARBA00023163"/>
    </source>
</evidence>
<dbReference type="SUPFAM" id="SSF53822">
    <property type="entry name" value="Periplasmic binding protein-like I"/>
    <property type="match status" value="1"/>
</dbReference>
<keyword evidence="6" id="KW-1185">Reference proteome</keyword>
<sequence length="346" mass="39586">MQRKKHSIKAIAKELNISVTTVSFVLNGKAEENRISQKLIDKVQAYVKKIGYRPSQLAKSLRTGKSNIIVFMVEDISNPFFATIAKMIEDRAFLDGYKIIYTSTNNDPEKTIGLLSMFRDLQVDGYILTPPVGMDINLIEELSKDRNPLILFDRYIPEVDCSYVVIDNYQGAKQGLDLFLKNGLKEIGFVTIDSDQSQMHDRREAYEEMCKAENQKERILKIPFDTYSSQQTEEVMEDYFKSNRDLEAVFFATNYLAMKGMQVLKQLKIKIPDDLSVIAFDDNEFFKFNTPSVTSIVQPKDEIAQGLIQSMFKLINTEQEERSATKIVLQASLKERESSNKNRSAG</sequence>
<dbReference type="SMART" id="SM00354">
    <property type="entry name" value="HTH_LACI"/>
    <property type="match status" value="1"/>
</dbReference>
<comment type="caution">
    <text evidence="5">The sequence shown here is derived from an EMBL/GenBank/DDBJ whole genome shotgun (WGS) entry which is preliminary data.</text>
</comment>
<dbReference type="CDD" id="cd01392">
    <property type="entry name" value="HTH_LacI"/>
    <property type="match status" value="1"/>
</dbReference>
<evidence type="ECO:0000313" key="6">
    <source>
        <dbReference type="Proteomes" id="UP000647133"/>
    </source>
</evidence>
<gene>
    <name evidence="5" type="ORF">IFO69_21180</name>
</gene>
<keyword evidence="1" id="KW-0805">Transcription regulation</keyword>
<proteinExistence type="predicted"/>
<dbReference type="InterPro" id="IPR028082">
    <property type="entry name" value="Peripla_BP_I"/>
</dbReference>
<reference evidence="5 6" key="1">
    <citation type="submission" date="2020-09" db="EMBL/GenBank/DDBJ databases">
        <title>Echinicola sp. CAU 1574 isolated from sand of Sido Beach.</title>
        <authorList>
            <person name="Kim W."/>
        </authorList>
    </citation>
    <scope>NUCLEOTIDE SEQUENCE [LARGE SCALE GENOMIC DNA]</scope>
    <source>
        <strain evidence="5 6">CAU 1574</strain>
    </source>
</reference>
<dbReference type="PROSITE" id="PS50932">
    <property type="entry name" value="HTH_LACI_2"/>
    <property type="match status" value="1"/>
</dbReference>
<protein>
    <submittedName>
        <fullName evidence="5">LacI family DNA-binding transcriptional regulator</fullName>
    </submittedName>
</protein>
<dbReference type="Pfam" id="PF00356">
    <property type="entry name" value="LacI"/>
    <property type="match status" value="1"/>
</dbReference>
<organism evidence="5 6">
    <name type="scientific">Echinicola arenosa</name>
    <dbReference type="NCBI Taxonomy" id="2774144"/>
    <lineage>
        <taxon>Bacteria</taxon>
        <taxon>Pseudomonadati</taxon>
        <taxon>Bacteroidota</taxon>
        <taxon>Cytophagia</taxon>
        <taxon>Cytophagales</taxon>
        <taxon>Cyclobacteriaceae</taxon>
        <taxon>Echinicola</taxon>
    </lineage>
</organism>
<feature type="domain" description="HTH lacI-type" evidence="4">
    <location>
        <begin position="7"/>
        <end position="63"/>
    </location>
</feature>
<evidence type="ECO:0000256" key="1">
    <source>
        <dbReference type="ARBA" id="ARBA00023015"/>
    </source>
</evidence>
<name>A0ABR9AR85_9BACT</name>
<dbReference type="InterPro" id="IPR000843">
    <property type="entry name" value="HTH_LacI"/>
</dbReference>
<keyword evidence="3" id="KW-0804">Transcription</keyword>
<keyword evidence="2 5" id="KW-0238">DNA-binding</keyword>
<evidence type="ECO:0000313" key="5">
    <source>
        <dbReference type="EMBL" id="MBD8491279.1"/>
    </source>
</evidence>
<dbReference type="Gene3D" id="1.10.260.40">
    <property type="entry name" value="lambda repressor-like DNA-binding domains"/>
    <property type="match status" value="1"/>
</dbReference>
<dbReference type="RefSeq" id="WP_192012156.1">
    <property type="nucleotide sequence ID" value="NZ_JACYTQ010000012.1"/>
</dbReference>
<dbReference type="PANTHER" id="PTHR30146">
    <property type="entry name" value="LACI-RELATED TRANSCRIPTIONAL REPRESSOR"/>
    <property type="match status" value="1"/>
</dbReference>
<dbReference type="PANTHER" id="PTHR30146:SF109">
    <property type="entry name" value="HTH-TYPE TRANSCRIPTIONAL REGULATOR GALS"/>
    <property type="match status" value="1"/>
</dbReference>
<dbReference type="Proteomes" id="UP000647133">
    <property type="component" value="Unassembled WGS sequence"/>
</dbReference>
<dbReference type="Pfam" id="PF13377">
    <property type="entry name" value="Peripla_BP_3"/>
    <property type="match status" value="1"/>
</dbReference>